<name>A0ABP0Y2C6_9ROSI</name>
<organism evidence="6 7">
    <name type="scientific">Citrullus colocynthis</name>
    <name type="common">colocynth</name>
    <dbReference type="NCBI Taxonomy" id="252529"/>
    <lineage>
        <taxon>Eukaryota</taxon>
        <taxon>Viridiplantae</taxon>
        <taxon>Streptophyta</taxon>
        <taxon>Embryophyta</taxon>
        <taxon>Tracheophyta</taxon>
        <taxon>Spermatophyta</taxon>
        <taxon>Magnoliopsida</taxon>
        <taxon>eudicotyledons</taxon>
        <taxon>Gunneridae</taxon>
        <taxon>Pentapetalae</taxon>
        <taxon>rosids</taxon>
        <taxon>fabids</taxon>
        <taxon>Cucurbitales</taxon>
        <taxon>Cucurbitaceae</taxon>
        <taxon>Benincaseae</taxon>
        <taxon>Citrullus</taxon>
    </lineage>
</organism>
<evidence type="ECO:0000259" key="5">
    <source>
        <dbReference type="PROSITE" id="PS51294"/>
    </source>
</evidence>
<sequence>MNLGPLVHHATASHSKLNRGITDGRRLVKYTCFNLLAVPIPDSQPSPSSETVFPFSLIFSPPKSTRRNEYLTPDRSNEESKNKRICICKFVMEQKKRESQVGCGNGCRNGDERVLLWEAGLPDVEKLTPLSQSLISQELASAFRILMKPHPSLIDVNSASKMTIMNIRDGQSEGYRSFEFMYDQTRREDVVMVESDEVINPDELRSDSRKLRRVDSVEDTNLAPRAGSLIEDAALARTLKRPRLAWTPQLHKRFVDVVSHLGLKDAAPKAIMQMMNVEGLTRENVASHLQKYRLYLKRTQISSTADEALVPIPVTQDSHDSSPSADTHGNGYFPATYPMTYVPSPMMPMMFYGMGAHGHGLSQTGMRLVNLSTVPTHSCSSKGQHD</sequence>
<evidence type="ECO:0000256" key="3">
    <source>
        <dbReference type="ARBA" id="ARBA00023163"/>
    </source>
</evidence>
<dbReference type="InterPro" id="IPR009057">
    <property type="entry name" value="Homeodomain-like_sf"/>
</dbReference>
<dbReference type="InterPro" id="IPR006447">
    <property type="entry name" value="Myb_dom_plants"/>
</dbReference>
<dbReference type="EMBL" id="OZ021736">
    <property type="protein sequence ID" value="CAK9314529.1"/>
    <property type="molecule type" value="Genomic_DNA"/>
</dbReference>
<evidence type="ECO:0000256" key="4">
    <source>
        <dbReference type="ARBA" id="ARBA00023242"/>
    </source>
</evidence>
<dbReference type="Gene3D" id="1.10.10.60">
    <property type="entry name" value="Homeodomain-like"/>
    <property type="match status" value="1"/>
</dbReference>
<evidence type="ECO:0000256" key="1">
    <source>
        <dbReference type="ARBA" id="ARBA00004123"/>
    </source>
</evidence>
<feature type="domain" description="HTH myb-type" evidence="5">
    <location>
        <begin position="243"/>
        <end position="297"/>
    </location>
</feature>
<dbReference type="InterPro" id="IPR044841">
    <property type="entry name" value="LUX/BOA-like"/>
</dbReference>
<proteinExistence type="predicted"/>
<dbReference type="InterPro" id="IPR017930">
    <property type="entry name" value="Myb_dom"/>
</dbReference>
<evidence type="ECO:0000256" key="2">
    <source>
        <dbReference type="ARBA" id="ARBA00023015"/>
    </source>
</evidence>
<dbReference type="SUPFAM" id="SSF46689">
    <property type="entry name" value="Homeodomain-like"/>
    <property type="match status" value="1"/>
</dbReference>
<dbReference type="PROSITE" id="PS51294">
    <property type="entry name" value="HTH_MYB"/>
    <property type="match status" value="1"/>
</dbReference>
<keyword evidence="3" id="KW-0804">Transcription</keyword>
<accession>A0ABP0Y2C6</accession>
<comment type="subcellular location">
    <subcellularLocation>
        <location evidence="1">Nucleus</location>
    </subcellularLocation>
</comment>
<dbReference type="Pfam" id="PF00249">
    <property type="entry name" value="Myb_DNA-binding"/>
    <property type="match status" value="1"/>
</dbReference>
<keyword evidence="4" id="KW-0539">Nucleus</keyword>
<dbReference type="PANTHER" id="PTHR31442:SF29">
    <property type="entry name" value="HOMEODOMAIN-LIKE SUPERFAMILY PROTEIN"/>
    <property type="match status" value="1"/>
</dbReference>
<dbReference type="PANTHER" id="PTHR31442">
    <property type="entry name" value="HOMEODOMAIN-LIKE SUPERFAMILY PROTEIN-RELATED"/>
    <property type="match status" value="1"/>
</dbReference>
<dbReference type="InterPro" id="IPR001005">
    <property type="entry name" value="SANT/Myb"/>
</dbReference>
<protein>
    <recommendedName>
        <fullName evidence="5">HTH myb-type domain-containing protein</fullName>
    </recommendedName>
</protein>
<dbReference type="Proteomes" id="UP001642487">
    <property type="component" value="Chromosome 2"/>
</dbReference>
<gene>
    <name evidence="6" type="ORF">CITCOLO1_LOCUS6288</name>
</gene>
<evidence type="ECO:0000313" key="6">
    <source>
        <dbReference type="EMBL" id="CAK9314529.1"/>
    </source>
</evidence>
<keyword evidence="7" id="KW-1185">Reference proteome</keyword>
<dbReference type="NCBIfam" id="TIGR01557">
    <property type="entry name" value="myb_SHAQKYF"/>
    <property type="match status" value="1"/>
</dbReference>
<reference evidence="6 7" key="1">
    <citation type="submission" date="2024-03" db="EMBL/GenBank/DDBJ databases">
        <authorList>
            <person name="Gkanogiannis A."/>
            <person name="Becerra Lopez-Lavalle L."/>
        </authorList>
    </citation>
    <scope>NUCLEOTIDE SEQUENCE [LARGE SCALE GENOMIC DNA]</scope>
</reference>
<evidence type="ECO:0000313" key="7">
    <source>
        <dbReference type="Proteomes" id="UP001642487"/>
    </source>
</evidence>
<keyword evidence="2" id="KW-0805">Transcription regulation</keyword>